<dbReference type="OrthoDB" id="409122at2759"/>
<organism evidence="2 3">
    <name type="scientific">Gymnopus androsaceus JB14</name>
    <dbReference type="NCBI Taxonomy" id="1447944"/>
    <lineage>
        <taxon>Eukaryota</taxon>
        <taxon>Fungi</taxon>
        <taxon>Dikarya</taxon>
        <taxon>Basidiomycota</taxon>
        <taxon>Agaricomycotina</taxon>
        <taxon>Agaricomycetes</taxon>
        <taxon>Agaricomycetidae</taxon>
        <taxon>Agaricales</taxon>
        <taxon>Marasmiineae</taxon>
        <taxon>Omphalotaceae</taxon>
        <taxon>Gymnopus</taxon>
    </lineage>
</organism>
<dbReference type="SMART" id="SM00944">
    <property type="entry name" value="Pro-kuma_activ"/>
    <property type="match status" value="1"/>
</dbReference>
<dbReference type="AlphaFoldDB" id="A0A6A4I9U9"/>
<gene>
    <name evidence="2" type="ORF">BT96DRAFT_932213</name>
</gene>
<dbReference type="Pfam" id="PF09286">
    <property type="entry name" value="Pro-kuma_activ"/>
    <property type="match status" value="1"/>
</dbReference>
<dbReference type="PANTHER" id="PTHR14218">
    <property type="entry name" value="PROTEASE S8 TRIPEPTIDYL PEPTIDASE I CLN2"/>
    <property type="match status" value="1"/>
</dbReference>
<dbReference type="InterPro" id="IPR036852">
    <property type="entry name" value="Peptidase_S8/S53_dom_sf"/>
</dbReference>
<keyword evidence="3" id="KW-1185">Reference proteome</keyword>
<dbReference type="InterPro" id="IPR050819">
    <property type="entry name" value="Tripeptidyl-peptidase_I"/>
</dbReference>
<evidence type="ECO:0000259" key="1">
    <source>
        <dbReference type="SMART" id="SM00944"/>
    </source>
</evidence>
<feature type="domain" description="Peptidase S53 activation" evidence="1">
    <location>
        <begin position="9"/>
        <end position="130"/>
    </location>
</feature>
<dbReference type="EMBL" id="ML769389">
    <property type="protein sequence ID" value="KAE9408892.1"/>
    <property type="molecule type" value="Genomic_DNA"/>
</dbReference>
<dbReference type="Gene3D" id="3.40.50.200">
    <property type="entry name" value="Peptidase S8/S53 domain"/>
    <property type="match status" value="1"/>
</dbReference>
<accession>A0A6A4I9U9</accession>
<dbReference type="PANTHER" id="PTHR14218:SF15">
    <property type="entry name" value="TRIPEPTIDYL-PEPTIDASE 1"/>
    <property type="match status" value="1"/>
</dbReference>
<evidence type="ECO:0000313" key="3">
    <source>
        <dbReference type="Proteomes" id="UP000799118"/>
    </source>
</evidence>
<dbReference type="GO" id="GO:0004252">
    <property type="term" value="F:serine-type endopeptidase activity"/>
    <property type="evidence" value="ECO:0007669"/>
    <property type="project" value="InterPro"/>
</dbReference>
<dbReference type="InterPro" id="IPR015366">
    <property type="entry name" value="S53_propep"/>
</dbReference>
<name>A0A6A4I9U9_9AGAR</name>
<reference evidence="2" key="1">
    <citation type="journal article" date="2019" name="Environ. Microbiol.">
        <title>Fungal ecological strategies reflected in gene transcription - a case study of two litter decomposers.</title>
        <authorList>
            <person name="Barbi F."/>
            <person name="Kohler A."/>
            <person name="Barry K."/>
            <person name="Baskaran P."/>
            <person name="Daum C."/>
            <person name="Fauchery L."/>
            <person name="Ihrmark K."/>
            <person name="Kuo A."/>
            <person name="LaButti K."/>
            <person name="Lipzen A."/>
            <person name="Morin E."/>
            <person name="Grigoriev I.V."/>
            <person name="Henrissat B."/>
            <person name="Lindahl B."/>
            <person name="Martin F."/>
        </authorList>
    </citation>
    <scope>NUCLEOTIDE SEQUENCE</scope>
    <source>
        <strain evidence="2">JB14</strain>
    </source>
</reference>
<protein>
    <recommendedName>
        <fullName evidence="1">Peptidase S53 activation domain-containing protein</fullName>
    </recommendedName>
</protein>
<proteinExistence type="predicted"/>
<dbReference type="GO" id="GO:0006508">
    <property type="term" value="P:proteolysis"/>
    <property type="evidence" value="ECO:0007669"/>
    <property type="project" value="InterPro"/>
</dbReference>
<dbReference type="GO" id="GO:0008240">
    <property type="term" value="F:tripeptidyl-peptidase activity"/>
    <property type="evidence" value="ECO:0007669"/>
    <property type="project" value="TreeGrafter"/>
</dbReference>
<evidence type="ECO:0000313" key="2">
    <source>
        <dbReference type="EMBL" id="KAE9408892.1"/>
    </source>
</evidence>
<dbReference type="Proteomes" id="UP000799118">
    <property type="component" value="Unassembled WGS sequence"/>
</dbReference>
<sequence>MVIHEDRTSPSSYVVSSKPVGDTIHLVALRRVKAYSASPTSETVSAVTAWLQESNKLLSNISVTGAIDDWGSFSTDLSLANELLDADFEIFTHIETGNTITRTLAYSLPQDLLQYLVAAGQPVLGFLNPFLYANPTALFDITKGIILAVIPMVSRQRGPVTGLGIPNFPVLLAAAGI</sequence>